<dbReference type="PRINTS" id="PR00108">
    <property type="entry name" value="THYMDSNTHASE"/>
</dbReference>
<dbReference type="GO" id="GO:0032259">
    <property type="term" value="P:methylation"/>
    <property type="evidence" value="ECO:0007669"/>
    <property type="project" value="UniProtKB-KW"/>
</dbReference>
<name>A0ABV2RXK1_BRAJP</name>
<protein>
    <recommendedName>
        <fullName evidence="1">thymidylate synthase</fullName>
        <ecNumber evidence="1">2.1.1.45</ecNumber>
    </recommendedName>
</protein>
<accession>A0ABV2RXK1</accession>
<dbReference type="Gene3D" id="3.30.572.10">
    <property type="entry name" value="Thymidylate synthase/dCMP hydroxymethylase domain"/>
    <property type="match status" value="1"/>
</dbReference>
<evidence type="ECO:0000256" key="1">
    <source>
        <dbReference type="ARBA" id="ARBA00011947"/>
    </source>
</evidence>
<dbReference type="InterPro" id="IPR036926">
    <property type="entry name" value="Thymidate_synth/dCMP_Mease_sf"/>
</dbReference>
<keyword evidence="6" id="KW-1185">Reference proteome</keyword>
<feature type="domain" description="Thymidylate synthase/dCMP hydroxymethylase" evidence="4">
    <location>
        <begin position="62"/>
        <end position="224"/>
    </location>
</feature>
<dbReference type="InterPro" id="IPR000398">
    <property type="entry name" value="Thymidylate_synthase"/>
</dbReference>
<dbReference type="EC" id="2.1.1.45" evidence="1"/>
<comment type="caution">
    <text evidence="5">The sequence shown here is derived from an EMBL/GenBank/DDBJ whole genome shotgun (WGS) entry which is preliminary data.</text>
</comment>
<organism evidence="5 6">
    <name type="scientific">Bradyrhizobium japonicum</name>
    <dbReference type="NCBI Taxonomy" id="375"/>
    <lineage>
        <taxon>Bacteria</taxon>
        <taxon>Pseudomonadati</taxon>
        <taxon>Pseudomonadota</taxon>
        <taxon>Alphaproteobacteria</taxon>
        <taxon>Hyphomicrobiales</taxon>
        <taxon>Nitrobacteraceae</taxon>
        <taxon>Bradyrhizobium</taxon>
    </lineage>
</organism>
<dbReference type="Pfam" id="PF00303">
    <property type="entry name" value="Thymidylat_synt"/>
    <property type="match status" value="1"/>
</dbReference>
<evidence type="ECO:0000259" key="4">
    <source>
        <dbReference type="Pfam" id="PF00303"/>
    </source>
</evidence>
<evidence type="ECO:0000256" key="2">
    <source>
        <dbReference type="ARBA" id="ARBA00022603"/>
    </source>
</evidence>
<evidence type="ECO:0000313" key="6">
    <source>
        <dbReference type="Proteomes" id="UP001549291"/>
    </source>
</evidence>
<dbReference type="SUPFAM" id="SSF55831">
    <property type="entry name" value="Thymidylate synthase/dCMP hydroxymethylase"/>
    <property type="match status" value="1"/>
</dbReference>
<dbReference type="EMBL" id="JBEPTQ010000002">
    <property type="protein sequence ID" value="MET4721666.1"/>
    <property type="molecule type" value="Genomic_DNA"/>
</dbReference>
<dbReference type="PANTHER" id="PTHR11548">
    <property type="entry name" value="THYMIDYLATE SYNTHASE 1"/>
    <property type="match status" value="1"/>
</dbReference>
<evidence type="ECO:0000313" key="5">
    <source>
        <dbReference type="EMBL" id="MET4721666.1"/>
    </source>
</evidence>
<proteinExistence type="predicted"/>
<dbReference type="PANTHER" id="PTHR11548:SF9">
    <property type="entry name" value="THYMIDYLATE SYNTHASE"/>
    <property type="match status" value="1"/>
</dbReference>
<dbReference type="InterPro" id="IPR023451">
    <property type="entry name" value="Thymidate_synth/dCMP_Mease_dom"/>
</dbReference>
<keyword evidence="3 5" id="KW-0808">Transferase</keyword>
<keyword evidence="2 5" id="KW-0489">Methyltransferase</keyword>
<dbReference type="RefSeq" id="WP_248888232.1">
    <property type="nucleotide sequence ID" value="NZ_CP066351.1"/>
</dbReference>
<reference evidence="5 6" key="1">
    <citation type="submission" date="2024-06" db="EMBL/GenBank/DDBJ databases">
        <title>Genomic Encyclopedia of Type Strains, Phase V (KMG-V): Genome sequencing to study the core and pangenomes of soil and plant-associated prokaryotes.</title>
        <authorList>
            <person name="Whitman W."/>
        </authorList>
    </citation>
    <scope>NUCLEOTIDE SEQUENCE [LARGE SCALE GENOMIC DNA]</scope>
    <source>
        <strain evidence="5 6">USDA 160</strain>
    </source>
</reference>
<gene>
    <name evidence="5" type="ORF">ABIF63_005772</name>
</gene>
<dbReference type="CDD" id="cd00351">
    <property type="entry name" value="TS_Pyrimidine_HMase"/>
    <property type="match status" value="1"/>
</dbReference>
<dbReference type="GO" id="GO:0004799">
    <property type="term" value="F:thymidylate synthase activity"/>
    <property type="evidence" value="ECO:0007669"/>
    <property type="project" value="UniProtKB-EC"/>
</dbReference>
<dbReference type="InterPro" id="IPR045097">
    <property type="entry name" value="Thymidate_synth/dCMP_Mease"/>
</dbReference>
<sequence length="311" mass="35118">MFISEDTLDDALLQAYRGLLNLTGETVVASRGENAEVIGAFIDIKNPRARLSRSETRGKLFSSLGELLWYLSKDNRLDFIAPYVPRYRDETEDGVTVYGGYGPRLFGPGGADQVGNVIKLLGERPSSRRAVIQIFNGCDIATEHREIPCTTTLQFFVRNERVEMVVTMRSNDAYFGLPHDVFCFSMLQEIVARTLNRDVGAYRHFAGSLHLYKERWGDAQHFVNEGYQQQIAMPEMPPGDPWESIAIVLAAEARARGGETFNAGLLGLDNYWADLVRIVQIFFAKGDQSRIACLADQITFKRYRPYILSRL</sequence>
<dbReference type="Proteomes" id="UP001549291">
    <property type="component" value="Unassembled WGS sequence"/>
</dbReference>
<evidence type="ECO:0000256" key="3">
    <source>
        <dbReference type="ARBA" id="ARBA00022679"/>
    </source>
</evidence>